<dbReference type="SUPFAM" id="SSF56436">
    <property type="entry name" value="C-type lectin-like"/>
    <property type="match status" value="1"/>
</dbReference>
<evidence type="ECO:0000259" key="7">
    <source>
        <dbReference type="PROSITE" id="PS50011"/>
    </source>
</evidence>
<keyword evidence="1" id="KW-0808">Transferase</keyword>
<dbReference type="Proteomes" id="UP000006906">
    <property type="component" value="Chromosome 9"/>
</dbReference>
<evidence type="ECO:0000313" key="8">
    <source>
        <dbReference type="EMBL" id="PNW78274.1"/>
    </source>
</evidence>
<accession>A0A2K3DCL3</accession>
<dbReference type="SMART" id="SM00220">
    <property type="entry name" value="S_TKc"/>
    <property type="match status" value="1"/>
</dbReference>
<evidence type="ECO:0000256" key="6">
    <source>
        <dbReference type="SAM" id="MobiDB-lite"/>
    </source>
</evidence>
<dbReference type="PANTHER" id="PTHR44329:SF214">
    <property type="entry name" value="PROTEIN KINASE DOMAIN-CONTAINING PROTEIN"/>
    <property type="match status" value="1"/>
</dbReference>
<evidence type="ECO:0000256" key="2">
    <source>
        <dbReference type="ARBA" id="ARBA00022741"/>
    </source>
</evidence>
<keyword evidence="4 5" id="KW-0067">ATP-binding</keyword>
<feature type="region of interest" description="Disordered" evidence="6">
    <location>
        <begin position="1274"/>
        <end position="1320"/>
    </location>
</feature>
<dbReference type="Pfam" id="PF00069">
    <property type="entry name" value="Pkinase"/>
    <property type="match status" value="1"/>
</dbReference>
<dbReference type="Gene3D" id="2.100.10.30">
    <property type="entry name" value="Jacalin-like lectin domain"/>
    <property type="match status" value="1"/>
</dbReference>
<dbReference type="PaxDb" id="3055-EDP01948"/>
<reference evidence="8 9" key="1">
    <citation type="journal article" date="2007" name="Science">
        <title>The Chlamydomonas genome reveals the evolution of key animal and plant functions.</title>
        <authorList>
            <person name="Merchant S.S."/>
            <person name="Prochnik S.E."/>
            <person name="Vallon O."/>
            <person name="Harris E.H."/>
            <person name="Karpowicz S.J."/>
            <person name="Witman G.B."/>
            <person name="Terry A."/>
            <person name="Salamov A."/>
            <person name="Fritz-Laylin L.K."/>
            <person name="Marechal-Drouard L."/>
            <person name="Marshall W.F."/>
            <person name="Qu L.H."/>
            <person name="Nelson D.R."/>
            <person name="Sanderfoot A.A."/>
            <person name="Spalding M.H."/>
            <person name="Kapitonov V.V."/>
            <person name="Ren Q."/>
            <person name="Ferris P."/>
            <person name="Lindquist E."/>
            <person name="Shapiro H."/>
            <person name="Lucas S.M."/>
            <person name="Grimwood J."/>
            <person name="Schmutz J."/>
            <person name="Cardol P."/>
            <person name="Cerutti H."/>
            <person name="Chanfreau G."/>
            <person name="Chen C.L."/>
            <person name="Cognat V."/>
            <person name="Croft M.T."/>
            <person name="Dent R."/>
            <person name="Dutcher S."/>
            <person name="Fernandez E."/>
            <person name="Fukuzawa H."/>
            <person name="Gonzalez-Ballester D."/>
            <person name="Gonzalez-Halphen D."/>
            <person name="Hallmann A."/>
            <person name="Hanikenne M."/>
            <person name="Hippler M."/>
            <person name="Inwood W."/>
            <person name="Jabbari K."/>
            <person name="Kalanon M."/>
            <person name="Kuras R."/>
            <person name="Lefebvre P.A."/>
            <person name="Lemaire S.D."/>
            <person name="Lobanov A.V."/>
            <person name="Lohr M."/>
            <person name="Manuell A."/>
            <person name="Meier I."/>
            <person name="Mets L."/>
            <person name="Mittag M."/>
            <person name="Mittelmeier T."/>
            <person name="Moroney J.V."/>
            <person name="Moseley J."/>
            <person name="Napoli C."/>
            <person name="Nedelcu A.M."/>
            <person name="Niyogi K."/>
            <person name="Novoselov S.V."/>
            <person name="Paulsen I.T."/>
            <person name="Pazour G."/>
            <person name="Purton S."/>
            <person name="Ral J.P."/>
            <person name="Riano-Pachon D.M."/>
            <person name="Riekhof W."/>
            <person name="Rymarquis L."/>
            <person name="Schroda M."/>
            <person name="Stern D."/>
            <person name="Umen J."/>
            <person name="Willows R."/>
            <person name="Wilson N."/>
            <person name="Zimmer S.L."/>
            <person name="Allmer J."/>
            <person name="Balk J."/>
            <person name="Bisova K."/>
            <person name="Chen C.J."/>
            <person name="Elias M."/>
            <person name="Gendler K."/>
            <person name="Hauser C."/>
            <person name="Lamb M.R."/>
            <person name="Ledford H."/>
            <person name="Long J.C."/>
            <person name="Minagawa J."/>
            <person name="Page M.D."/>
            <person name="Pan J."/>
            <person name="Pootakham W."/>
            <person name="Roje S."/>
            <person name="Rose A."/>
            <person name="Stahlberg E."/>
            <person name="Terauchi A.M."/>
            <person name="Yang P."/>
            <person name="Ball S."/>
            <person name="Bowler C."/>
            <person name="Dieckmann C.L."/>
            <person name="Gladyshev V.N."/>
            <person name="Green P."/>
            <person name="Jorgensen R."/>
            <person name="Mayfield S."/>
            <person name="Mueller-Roeber B."/>
            <person name="Rajamani S."/>
            <person name="Sayre R.T."/>
            <person name="Brokstein P."/>
            <person name="Dubchak I."/>
            <person name="Goodstein D."/>
            <person name="Hornick L."/>
            <person name="Huang Y.W."/>
            <person name="Jhaveri J."/>
            <person name="Luo Y."/>
            <person name="Martinez D."/>
            <person name="Ngau W.C."/>
            <person name="Otillar B."/>
            <person name="Poliakov A."/>
            <person name="Porter A."/>
            <person name="Szajkowski L."/>
            <person name="Werner G."/>
            <person name="Zhou K."/>
            <person name="Grigoriev I.V."/>
            <person name="Rokhsar D.S."/>
            <person name="Grossman A.R."/>
        </authorList>
    </citation>
    <scope>NUCLEOTIDE SEQUENCE [LARGE SCALE GENOMIC DNA]</scope>
    <source>
        <strain evidence="9">CC-503</strain>
    </source>
</reference>
<keyword evidence="3" id="KW-0418">Kinase</keyword>
<feature type="region of interest" description="Disordered" evidence="6">
    <location>
        <begin position="2140"/>
        <end position="2163"/>
    </location>
</feature>
<evidence type="ECO:0000256" key="3">
    <source>
        <dbReference type="ARBA" id="ARBA00022777"/>
    </source>
</evidence>
<feature type="compositionally biased region" description="Polar residues" evidence="6">
    <location>
        <begin position="1309"/>
        <end position="1320"/>
    </location>
</feature>
<dbReference type="InterPro" id="IPR016187">
    <property type="entry name" value="CTDL_fold"/>
</dbReference>
<feature type="region of interest" description="Disordered" evidence="6">
    <location>
        <begin position="1348"/>
        <end position="1377"/>
    </location>
</feature>
<dbReference type="InterPro" id="IPR051681">
    <property type="entry name" value="Ser/Thr_Kinases-Pseudokinases"/>
</dbReference>
<proteinExistence type="predicted"/>
<feature type="domain" description="Protein kinase" evidence="7">
    <location>
        <begin position="1716"/>
        <end position="2016"/>
    </location>
</feature>
<dbReference type="ExpressionAtlas" id="A0A2K3DCL3">
    <property type="expression patterns" value="baseline and differential"/>
</dbReference>
<keyword evidence="9" id="KW-1185">Reference proteome</keyword>
<feature type="region of interest" description="Disordered" evidence="6">
    <location>
        <begin position="1214"/>
        <end position="1241"/>
    </location>
</feature>
<feature type="compositionally biased region" description="Low complexity" evidence="6">
    <location>
        <begin position="2140"/>
        <end position="2155"/>
    </location>
</feature>
<dbReference type="SUPFAM" id="SSF51101">
    <property type="entry name" value="Mannose-binding lectins"/>
    <property type="match status" value="1"/>
</dbReference>
<dbReference type="CDD" id="cd13999">
    <property type="entry name" value="STKc_MAP3K-like"/>
    <property type="match status" value="1"/>
</dbReference>
<feature type="compositionally biased region" description="Low complexity" evidence="6">
    <location>
        <begin position="1607"/>
        <end position="1622"/>
    </location>
</feature>
<feature type="region of interest" description="Disordered" evidence="6">
    <location>
        <begin position="1497"/>
        <end position="1527"/>
    </location>
</feature>
<evidence type="ECO:0000256" key="4">
    <source>
        <dbReference type="ARBA" id="ARBA00022840"/>
    </source>
</evidence>
<gene>
    <name evidence="8" type="ORF">CHLRE_09g404050v5</name>
</gene>
<dbReference type="STRING" id="3055.A0A2K3DCL3"/>
<dbReference type="KEGG" id="cre:CHLRE_09g404050v5"/>
<dbReference type="SUPFAM" id="SSF56112">
    <property type="entry name" value="Protein kinase-like (PK-like)"/>
    <property type="match status" value="1"/>
</dbReference>
<feature type="region of interest" description="Disordered" evidence="6">
    <location>
        <begin position="989"/>
        <end position="1023"/>
    </location>
</feature>
<organism evidence="8 9">
    <name type="scientific">Chlamydomonas reinhardtii</name>
    <name type="common">Chlamydomonas smithii</name>
    <dbReference type="NCBI Taxonomy" id="3055"/>
    <lineage>
        <taxon>Eukaryota</taxon>
        <taxon>Viridiplantae</taxon>
        <taxon>Chlorophyta</taxon>
        <taxon>core chlorophytes</taxon>
        <taxon>Chlorophyceae</taxon>
        <taxon>CS clade</taxon>
        <taxon>Chlamydomonadales</taxon>
        <taxon>Chlamydomonadaceae</taxon>
        <taxon>Chlamydomonas</taxon>
    </lineage>
</organism>
<feature type="region of interest" description="Disordered" evidence="6">
    <location>
        <begin position="2312"/>
        <end position="2338"/>
    </location>
</feature>
<dbReference type="EMBL" id="CM008970">
    <property type="protein sequence ID" value="PNW78274.1"/>
    <property type="molecule type" value="Genomic_DNA"/>
</dbReference>
<dbReference type="OrthoDB" id="546402at2759"/>
<evidence type="ECO:0000256" key="1">
    <source>
        <dbReference type="ARBA" id="ARBA00022679"/>
    </source>
</evidence>
<dbReference type="InterPro" id="IPR000719">
    <property type="entry name" value="Prot_kinase_dom"/>
</dbReference>
<evidence type="ECO:0000313" key="9">
    <source>
        <dbReference type="Proteomes" id="UP000006906"/>
    </source>
</evidence>
<feature type="compositionally biased region" description="Low complexity" evidence="6">
    <location>
        <begin position="2321"/>
        <end position="2338"/>
    </location>
</feature>
<feature type="compositionally biased region" description="Low complexity" evidence="6">
    <location>
        <begin position="691"/>
        <end position="710"/>
    </location>
</feature>
<dbReference type="GO" id="GO:0005737">
    <property type="term" value="C:cytoplasm"/>
    <property type="evidence" value="ECO:0000318"/>
    <property type="project" value="GO_Central"/>
</dbReference>
<feature type="compositionally biased region" description="Polar residues" evidence="6">
    <location>
        <begin position="1274"/>
        <end position="1283"/>
    </location>
</feature>
<feature type="region of interest" description="Disordered" evidence="6">
    <location>
        <begin position="2183"/>
        <end position="2217"/>
    </location>
</feature>
<dbReference type="GeneID" id="5720758"/>
<feature type="compositionally biased region" description="Low complexity" evidence="6">
    <location>
        <begin position="1348"/>
        <end position="1364"/>
    </location>
</feature>
<name>A0A2K3DCL3_CHLRE</name>
<dbReference type="GO" id="GO:0004672">
    <property type="term" value="F:protein kinase activity"/>
    <property type="evidence" value="ECO:0000318"/>
    <property type="project" value="GO_Central"/>
</dbReference>
<dbReference type="InParanoid" id="A0A2K3DCL3"/>
<dbReference type="InterPro" id="IPR011009">
    <property type="entry name" value="Kinase-like_dom_sf"/>
</dbReference>
<dbReference type="Gene3D" id="3.30.200.20">
    <property type="entry name" value="Phosphorylase Kinase, domain 1"/>
    <property type="match status" value="1"/>
</dbReference>
<dbReference type="PROSITE" id="PS00108">
    <property type="entry name" value="PROTEIN_KINASE_ST"/>
    <property type="match status" value="1"/>
</dbReference>
<feature type="region of interest" description="Disordered" evidence="6">
    <location>
        <begin position="1604"/>
        <end position="1646"/>
    </location>
</feature>
<feature type="region of interest" description="Disordered" evidence="6">
    <location>
        <begin position="677"/>
        <end position="711"/>
    </location>
</feature>
<feature type="compositionally biased region" description="Gly residues" evidence="6">
    <location>
        <begin position="1222"/>
        <end position="1239"/>
    </location>
</feature>
<keyword evidence="2 5" id="KW-0547">Nucleotide-binding</keyword>
<feature type="region of interest" description="Disordered" evidence="6">
    <location>
        <begin position="1066"/>
        <end position="1098"/>
    </location>
</feature>
<feature type="region of interest" description="Disordered" evidence="6">
    <location>
        <begin position="750"/>
        <end position="779"/>
    </location>
</feature>
<dbReference type="Gramene" id="PNW78274">
    <property type="protein sequence ID" value="PNW78274"/>
    <property type="gene ID" value="CHLRE_09g404050v5"/>
</dbReference>
<dbReference type="PROSITE" id="PS50011">
    <property type="entry name" value="PROTEIN_KINASE_DOM"/>
    <property type="match status" value="1"/>
</dbReference>
<dbReference type="InterPro" id="IPR036404">
    <property type="entry name" value="Jacalin-like_lectin_dom_sf"/>
</dbReference>
<dbReference type="PROSITE" id="PS00107">
    <property type="entry name" value="PROTEIN_KINASE_ATP"/>
    <property type="match status" value="1"/>
</dbReference>
<dbReference type="InterPro" id="IPR017441">
    <property type="entry name" value="Protein_kinase_ATP_BS"/>
</dbReference>
<protein>
    <recommendedName>
        <fullName evidence="7">Protein kinase domain-containing protein</fullName>
    </recommendedName>
</protein>
<feature type="compositionally biased region" description="Gly residues" evidence="6">
    <location>
        <begin position="1515"/>
        <end position="1525"/>
    </location>
</feature>
<dbReference type="GO" id="GO:0007165">
    <property type="term" value="P:signal transduction"/>
    <property type="evidence" value="ECO:0000318"/>
    <property type="project" value="GO_Central"/>
</dbReference>
<evidence type="ECO:0000256" key="5">
    <source>
        <dbReference type="PROSITE-ProRule" id="PRU10141"/>
    </source>
</evidence>
<sequence length="2338" mass="231736">MCSMRKRSKPRPAADTPLAVLCIAALVVVNGAFGDRGISRGLLQTVGSPSGSTDAGSTYTINTAQSVYVVVAEPTEFVSAVQSCSSLGLVLIPFSVMMHAFSELSVFNSTFVTDVFGVVTYVVSLSDKAQDSYDMWVWEPTRPCRGESYVFRQDDNLFKSNDRPCTWKLPFTCTDRTTAMASTGYTADRLSDSWLLRMEQSRAAPSPMPPVITAAAASGGANGTGAAMTLVTSDLAIGFDTVPPGATWYDGTDTYRAQGPLVSLLWRVDPITQRLEGLLPLHEGNPAAPGFVPAGSRAFQLLLQPADISGQTGFIGSSTGDASSWEGRHVGSWHDYIIRVQGCMSPAGGLQRLALVSRTGAVQVVGRSDCGGRFSQEAPPGGHLAALQVWHSNATSRPRTGTFADAFTIHQIRLVWASPDPAATPASLASWVRPLPVVAASSCPASAKRPMQVNVTAANQVYECGSRSGLVCGSNTCCGDTIIDVGTRLPVQVCGRGLGPCLVSCRPGWGYCGAPPEVESLLFTYTPTDTRLPAILPAGQLPSERQGAGTPPDVQLVFSADVKMEMTYKAAVDYCGSLTQLGLRWSLLELEDVVGVWGRSMDMRLRANTELFGEWLWVARSQLMDDAAPPGMGCLRGMYGFLMAEWPLHQVTPSSCTVTALAVCRANASQAQAAPPATAAAGGSTSGSGSGTANTASGTSTSTHSSGTPAQFVPGMNVLSVSRTLGAGPNAALPSCDFRTLASFPQAAPAAPAAIPPSANSSSSSSSNGSARSPSGVVVVSPKPAATGGMGDSTLTAQLELGVSSIRVSMAVVEMVLPDGPTEQVSGLQLVLGGVEEEVLGAVSSGGWYTLQLQPGEAVVAVAGCAGTNLEQLVVITSLGRRWAPPMSRSSLCTAPFYEAAPPGGVLMGLQGSQGYFIEQLQLVWAQPLSALTPPPLPASGAGGSGDPPQGAALGIGVGVACGGAALLAAALAGLLYARHRRAQQLAAGAAATGASGTDLSPADDKSTEASEETPRSSAGLDCAKDLAGGRVVGGGPPGSGTAGAGAPDVPMVALSMAELPSSRAAVGAPASSNGNGSVAGAASEPTSWMRPPLGGADGTAGDPAAAVAAAAAAAATAAAIAAARPPLAVIGSSGNIFARVPPGAAAAAAAAAGACGGDTSGRVAPVSATGTTDALAPTTGSAALEPLTDVSDYSSKPVEALQALNTMLRHDIGNRADTQPGGFGGGGAGAGAARGSGGSLPTAAAAAAQMHAQAQAATAAAIMASGLTTWQFSGPRTSANGPQQPPAGMAEDKDAQRRLAARGEGCSSPDQTVARSQSSCSAHGASHVDAAPFTVAGNSSSAAASRAVADRAASGEAGAEPGMPAGGRQPGDEGRALVSNREDGVTSEAGGGTPRRAALLSSVAAAEHAAAAPQSPLASPRRATTSRVVALTAPGSAATALGLRMASSRYTNAPGLVPASHLAGGSGCVSARAASVTGASAVSGAASAAMQNAPVGAPGGPTAPGPSALRSAVGPGGGSGGSGGVPAAQTARFSATVAAASAVSAAAALAGGGAVLLPAGGTGVNHAADVVWLPNTRRPAATAAAGSTSSADAAAQGLPVLGGSGSSASAGPAAVNSVSSGPAAGSATDTTGQHSRALLQSPASGSGPIAGSVGASVASARVGSGAMLVGGGGVGGMGGGGGGANTAEHDLEERIAAEAAADPSRNMRLGVDLDIDATSYLGHGASGVVRRGVLHTPVGPVPVAVKLLVSPDGTEAAAGVHARHLRGLAQEVRVLSRLAHPNVVRFYGACLDPQPPPQPRSLAGAASPTPVAGAAVPRPFIVEELMATSLNKILHGKSRGTGAFSHDYGLADVLCIARDVAAGLAYLHPTVVHRDLKPGNVLLDEAGTAKITDFGLARFKANTALTTAEIEVGTAPYMAPEVFLANADVKVTDRADVYSLGIIINEMVTRQRPWEGMRPVVIGFQVAMERKRPPLPAPDHPLCPPGLRSLIERCLRHNPEERPSSAEIAKRLTLLLGEHCGDLGLGAAVAAAAAAAASSGRSTASFGGGGGSGSADARMVRAAAVAAVRQTPVLHPQAPSPSVAWAPYQLLQPPAMPAAAAQPGAAAPAGGEVVGGALAAAAQNVAHLQALLHAQQQQQQQQQQGLVPGGSPLPAACPQRPSPALGGAATVLGSTSSCPVAAEALPDSASEPSSLGGPQGPAGAPAAAASPSPSPSLHAAQLQQLLELQQQLQLQLQQHLQQLPQVQVAQLLPPGGDTAAALASGAAVSATSLAGPGFIAGPPGATLVSPVLSLLTFPTSGGRAAAAVAAPGDAAGGGRAPPSSGTAQAAVADAVNA</sequence>
<feature type="binding site" evidence="5">
    <location>
        <position position="1747"/>
    </location>
    <ligand>
        <name>ATP</name>
        <dbReference type="ChEBI" id="CHEBI:30616"/>
    </ligand>
</feature>
<feature type="compositionally biased region" description="Low complexity" evidence="6">
    <location>
        <begin position="2193"/>
        <end position="2217"/>
    </location>
</feature>
<dbReference type="GO" id="GO:0005524">
    <property type="term" value="F:ATP binding"/>
    <property type="evidence" value="ECO:0007669"/>
    <property type="project" value="UniProtKB-UniRule"/>
</dbReference>
<dbReference type="Gene3D" id="1.10.510.10">
    <property type="entry name" value="Transferase(Phosphotransferase) domain 1"/>
    <property type="match status" value="1"/>
</dbReference>
<dbReference type="RefSeq" id="XP_042920743.1">
    <property type="nucleotide sequence ID" value="XM_043066127.1"/>
</dbReference>
<dbReference type="InterPro" id="IPR008271">
    <property type="entry name" value="Ser/Thr_kinase_AS"/>
</dbReference>
<dbReference type="PANTHER" id="PTHR44329">
    <property type="entry name" value="SERINE/THREONINE-PROTEIN KINASE TNNI3K-RELATED"/>
    <property type="match status" value="1"/>
</dbReference>
<feature type="compositionally biased region" description="Basic and acidic residues" evidence="6">
    <location>
        <begin position="1003"/>
        <end position="1015"/>
    </location>
</feature>